<dbReference type="OMA" id="PEDQFTN"/>
<sequence length="365" mass="41344">MLSTKAQLRLTKNFANLLKYSNSSAANRPTELFFSDQGYRQTNSGIRATIFGATGFVGPYVGAVLGYIGSDLNFPHCHQYNYDDAVKELKLCAVSGQSYLMKHFDFDNEEMLDRAIENSNVVINLCGPRKQVKKLGDAEYVNIDISRKIAKACAKNPNVIRLIHFSAAGAEPDSASIDLSTKYFGEQEVKQHFPNATILRPTTIYGMNDYFVRLWYTERDYFYHYNVVTDDCTAKRQPILVNDVAQAVLNALKLPETAGKTYDLGGPHTYSRLEIFETLHNIIGRPPKLAYVPFSFASTVAKNFHNWENFNLDTMVKNQLDLVCNPNNGNINDLYIQPVSFPNGVEQFIHDIKAKYEKSRDLNER</sequence>
<name>A0A0V0QM54_PSEPJ</name>
<comment type="caution">
    <text evidence="2">The sequence shown here is derived from an EMBL/GenBank/DDBJ whole genome shotgun (WGS) entry which is preliminary data.</text>
</comment>
<accession>A0A0V0QM54</accession>
<dbReference type="PANTHER" id="PTHR12126">
    <property type="entry name" value="NADH-UBIQUINONE OXIDOREDUCTASE 39 KDA SUBUNIT-RELATED"/>
    <property type="match status" value="1"/>
</dbReference>
<gene>
    <name evidence="2" type="ORF">PPERSA_02790</name>
</gene>
<protein>
    <recommendedName>
        <fullName evidence="1">NAD-dependent epimerase/dehydratase domain-containing protein</fullName>
    </recommendedName>
</protein>
<dbReference type="EMBL" id="LDAU01000131">
    <property type="protein sequence ID" value="KRX03411.1"/>
    <property type="molecule type" value="Genomic_DNA"/>
</dbReference>
<dbReference type="OrthoDB" id="310147at2759"/>
<dbReference type="GO" id="GO:0044877">
    <property type="term" value="F:protein-containing complex binding"/>
    <property type="evidence" value="ECO:0007669"/>
    <property type="project" value="TreeGrafter"/>
</dbReference>
<dbReference type="InterPro" id="IPR036291">
    <property type="entry name" value="NAD(P)-bd_dom_sf"/>
</dbReference>
<dbReference type="AlphaFoldDB" id="A0A0V0QM54"/>
<dbReference type="InterPro" id="IPR051207">
    <property type="entry name" value="ComplexI_NDUFA9_subunit"/>
</dbReference>
<reference evidence="2 3" key="1">
    <citation type="journal article" date="2015" name="Sci. Rep.">
        <title>Genome of the facultative scuticociliatosis pathogen Pseudocohnilembus persalinus provides insight into its virulence through horizontal gene transfer.</title>
        <authorList>
            <person name="Xiong J."/>
            <person name="Wang G."/>
            <person name="Cheng J."/>
            <person name="Tian M."/>
            <person name="Pan X."/>
            <person name="Warren A."/>
            <person name="Jiang C."/>
            <person name="Yuan D."/>
            <person name="Miao W."/>
        </authorList>
    </citation>
    <scope>NUCLEOTIDE SEQUENCE [LARGE SCALE GENOMIC DNA]</scope>
    <source>
        <strain evidence="2">36N120E</strain>
    </source>
</reference>
<organism evidence="2 3">
    <name type="scientific">Pseudocohnilembus persalinus</name>
    <name type="common">Ciliate</name>
    <dbReference type="NCBI Taxonomy" id="266149"/>
    <lineage>
        <taxon>Eukaryota</taxon>
        <taxon>Sar</taxon>
        <taxon>Alveolata</taxon>
        <taxon>Ciliophora</taxon>
        <taxon>Intramacronucleata</taxon>
        <taxon>Oligohymenophorea</taxon>
        <taxon>Scuticociliatia</taxon>
        <taxon>Philasterida</taxon>
        <taxon>Pseudocohnilembidae</taxon>
        <taxon>Pseudocohnilembus</taxon>
    </lineage>
</organism>
<feature type="domain" description="NAD-dependent epimerase/dehydratase" evidence="1">
    <location>
        <begin position="49"/>
        <end position="265"/>
    </location>
</feature>
<dbReference type="GO" id="GO:0005739">
    <property type="term" value="C:mitochondrion"/>
    <property type="evidence" value="ECO:0007669"/>
    <property type="project" value="TreeGrafter"/>
</dbReference>
<dbReference type="InterPro" id="IPR001509">
    <property type="entry name" value="Epimerase_deHydtase"/>
</dbReference>
<keyword evidence="3" id="KW-1185">Reference proteome</keyword>
<dbReference type="Gene3D" id="3.40.50.720">
    <property type="entry name" value="NAD(P)-binding Rossmann-like Domain"/>
    <property type="match status" value="1"/>
</dbReference>
<dbReference type="PANTHER" id="PTHR12126:SF11">
    <property type="entry name" value="NADH DEHYDROGENASE [UBIQUINONE] 1 ALPHA SUBCOMPLEX SUBUNIT 9, MITOCHONDRIAL"/>
    <property type="match status" value="1"/>
</dbReference>
<dbReference type="Proteomes" id="UP000054937">
    <property type="component" value="Unassembled WGS sequence"/>
</dbReference>
<proteinExistence type="predicted"/>
<dbReference type="InParanoid" id="A0A0V0QM54"/>
<dbReference type="Pfam" id="PF01370">
    <property type="entry name" value="Epimerase"/>
    <property type="match status" value="1"/>
</dbReference>
<dbReference type="CDD" id="cd05271">
    <property type="entry name" value="NDUFA9_like_SDR_a"/>
    <property type="match status" value="1"/>
</dbReference>
<evidence type="ECO:0000313" key="2">
    <source>
        <dbReference type="EMBL" id="KRX03411.1"/>
    </source>
</evidence>
<evidence type="ECO:0000313" key="3">
    <source>
        <dbReference type="Proteomes" id="UP000054937"/>
    </source>
</evidence>
<dbReference type="SUPFAM" id="SSF51735">
    <property type="entry name" value="NAD(P)-binding Rossmann-fold domains"/>
    <property type="match status" value="1"/>
</dbReference>
<evidence type="ECO:0000259" key="1">
    <source>
        <dbReference type="Pfam" id="PF01370"/>
    </source>
</evidence>